<accession>A0A1I7SNY3</accession>
<keyword evidence="3" id="KW-0378">Hydrolase</keyword>
<dbReference type="Gene3D" id="3.90.230.10">
    <property type="entry name" value="Creatinase/methionine aminopeptidase superfamily"/>
    <property type="match status" value="1"/>
</dbReference>
<protein>
    <submittedName>
        <fullName evidence="6">FAD-dependent oxidoreductase</fullName>
    </submittedName>
</protein>
<dbReference type="SUPFAM" id="SSF55920">
    <property type="entry name" value="Creatinase/aminopeptidase"/>
    <property type="match status" value="1"/>
</dbReference>
<dbReference type="InterPro" id="IPR052433">
    <property type="entry name" value="X-Pro_dipept-like"/>
</dbReference>
<evidence type="ECO:0000256" key="3">
    <source>
        <dbReference type="ARBA" id="ARBA00022801"/>
    </source>
</evidence>
<sequence>NPALLMIIYKPENSHNKYIAKSTVVVVSQRRHPQHPREKLLDRALQNPDIKHYFNVDKLNEYRGFGGVRIEDDVIILAAGNECMNQVPRTVEEIEAFMAGK</sequence>
<reference evidence="6" key="1">
    <citation type="submission" date="2016-11" db="UniProtKB">
        <authorList>
            <consortium name="WormBaseParasite"/>
        </authorList>
    </citation>
    <scope>IDENTIFICATION</scope>
</reference>
<dbReference type="InterPro" id="IPR036005">
    <property type="entry name" value="Creatinase/aminopeptidase-like"/>
</dbReference>
<name>A0A1I7SNY3_BURXY</name>
<evidence type="ECO:0000256" key="2">
    <source>
        <dbReference type="ARBA" id="ARBA00022723"/>
    </source>
</evidence>
<organism evidence="5 6">
    <name type="scientific">Bursaphelenchus xylophilus</name>
    <name type="common">Pinewood nematode worm</name>
    <name type="synonym">Aphelenchoides xylophilus</name>
    <dbReference type="NCBI Taxonomy" id="6326"/>
    <lineage>
        <taxon>Eukaryota</taxon>
        <taxon>Metazoa</taxon>
        <taxon>Ecdysozoa</taxon>
        <taxon>Nematoda</taxon>
        <taxon>Chromadorea</taxon>
        <taxon>Rhabditida</taxon>
        <taxon>Tylenchina</taxon>
        <taxon>Tylenchomorpha</taxon>
        <taxon>Aphelenchoidea</taxon>
        <taxon>Aphelenchoididae</taxon>
        <taxon>Bursaphelenchus</taxon>
    </lineage>
</organism>
<evidence type="ECO:0000256" key="4">
    <source>
        <dbReference type="ARBA" id="ARBA00023049"/>
    </source>
</evidence>
<evidence type="ECO:0000256" key="1">
    <source>
        <dbReference type="ARBA" id="ARBA00022670"/>
    </source>
</evidence>
<keyword evidence="4" id="KW-0482">Metalloprotease</keyword>
<dbReference type="WBParaSite" id="BXY_1477300.1">
    <property type="protein sequence ID" value="BXY_1477300.1"/>
    <property type="gene ID" value="BXY_1477300"/>
</dbReference>
<dbReference type="GO" id="GO:0008237">
    <property type="term" value="F:metallopeptidase activity"/>
    <property type="evidence" value="ECO:0007669"/>
    <property type="project" value="UniProtKB-KW"/>
</dbReference>
<keyword evidence="1" id="KW-0645">Protease</keyword>
<dbReference type="PANTHER" id="PTHR48480:SF2">
    <property type="entry name" value="PEPTIDASE D"/>
    <property type="match status" value="1"/>
</dbReference>
<dbReference type="AlphaFoldDB" id="A0A1I7SNY3"/>
<dbReference type="GO" id="GO:0006508">
    <property type="term" value="P:proteolysis"/>
    <property type="evidence" value="ECO:0007669"/>
    <property type="project" value="UniProtKB-KW"/>
</dbReference>
<proteinExistence type="predicted"/>
<dbReference type="GO" id="GO:0046872">
    <property type="term" value="F:metal ion binding"/>
    <property type="evidence" value="ECO:0007669"/>
    <property type="project" value="UniProtKB-KW"/>
</dbReference>
<dbReference type="Proteomes" id="UP000095284">
    <property type="component" value="Unplaced"/>
</dbReference>
<evidence type="ECO:0000313" key="6">
    <source>
        <dbReference type="WBParaSite" id="BXY_1477300.1"/>
    </source>
</evidence>
<keyword evidence="2" id="KW-0479">Metal-binding</keyword>
<evidence type="ECO:0000313" key="5">
    <source>
        <dbReference type="Proteomes" id="UP000095284"/>
    </source>
</evidence>
<dbReference type="PANTHER" id="PTHR48480">
    <property type="match status" value="1"/>
</dbReference>